<dbReference type="Gene3D" id="3.40.50.720">
    <property type="entry name" value="NAD(P)-binding Rossmann-like Domain"/>
    <property type="match status" value="2"/>
</dbReference>
<evidence type="ECO:0000313" key="8">
    <source>
        <dbReference type="Proteomes" id="UP000606889"/>
    </source>
</evidence>
<protein>
    <submittedName>
        <fullName evidence="7">D-2-hydroxyacid dehydrogenase</fullName>
    </submittedName>
</protein>
<dbReference type="CDD" id="cd12162">
    <property type="entry name" value="2-Hacid_dh_4"/>
    <property type="match status" value="1"/>
</dbReference>
<dbReference type="PANTHER" id="PTHR43761:SF1">
    <property type="entry name" value="D-ISOMER SPECIFIC 2-HYDROXYACID DEHYDROGENASE CATALYTIC DOMAIN-CONTAINING PROTEIN-RELATED"/>
    <property type="match status" value="1"/>
</dbReference>
<evidence type="ECO:0000313" key="7">
    <source>
        <dbReference type="EMBL" id="MBC5648223.1"/>
    </source>
</evidence>
<dbReference type="Pfam" id="PF00389">
    <property type="entry name" value="2-Hacid_dh"/>
    <property type="match status" value="1"/>
</dbReference>
<feature type="domain" description="D-isomer specific 2-hydroxyacid dehydrogenase NAD-binding" evidence="6">
    <location>
        <begin position="113"/>
        <end position="292"/>
    </location>
</feature>
<dbReference type="InterPro" id="IPR006140">
    <property type="entry name" value="D-isomer_DH_NAD-bd"/>
</dbReference>
<evidence type="ECO:0000259" key="6">
    <source>
        <dbReference type="Pfam" id="PF02826"/>
    </source>
</evidence>
<evidence type="ECO:0000256" key="3">
    <source>
        <dbReference type="ARBA" id="ARBA00023027"/>
    </source>
</evidence>
<comment type="similarity">
    <text evidence="1 4">Belongs to the D-isomer specific 2-hydroxyacid dehydrogenase family.</text>
</comment>
<keyword evidence="2 4" id="KW-0560">Oxidoreductase</keyword>
<evidence type="ECO:0000256" key="2">
    <source>
        <dbReference type="ARBA" id="ARBA00023002"/>
    </source>
</evidence>
<dbReference type="InterPro" id="IPR050418">
    <property type="entry name" value="D-iso_2-hydroxyacid_DH_PdxB"/>
</dbReference>
<accession>A0ABR7EGB6</accession>
<dbReference type="SUPFAM" id="SSF52283">
    <property type="entry name" value="Formate/glycerate dehydrogenase catalytic domain-like"/>
    <property type="match status" value="1"/>
</dbReference>
<dbReference type="InterPro" id="IPR029753">
    <property type="entry name" value="D-isomer_DH_CS"/>
</dbReference>
<dbReference type="InterPro" id="IPR036291">
    <property type="entry name" value="NAD(P)-bd_dom_sf"/>
</dbReference>
<dbReference type="Proteomes" id="UP000606889">
    <property type="component" value="Unassembled WGS sequence"/>
</dbReference>
<evidence type="ECO:0000256" key="1">
    <source>
        <dbReference type="ARBA" id="ARBA00005854"/>
    </source>
</evidence>
<proteinExistence type="inferred from homology"/>
<dbReference type="PROSITE" id="PS00670">
    <property type="entry name" value="D_2_HYDROXYACID_DH_2"/>
    <property type="match status" value="1"/>
</dbReference>
<dbReference type="SUPFAM" id="SSF51735">
    <property type="entry name" value="NAD(P)-binding Rossmann-fold domains"/>
    <property type="match status" value="1"/>
</dbReference>
<evidence type="ECO:0000256" key="4">
    <source>
        <dbReference type="RuleBase" id="RU003719"/>
    </source>
</evidence>
<keyword evidence="8" id="KW-1185">Reference proteome</keyword>
<keyword evidence="3" id="KW-0520">NAD</keyword>
<sequence length="324" mass="35414">MKIVVLDGYTENPGDISWEPISSQGELTVYDRTSYDPGNVAPIIERAGDAEIIFTNKTPITREVLDALPKLKYIGVLATGFNVVDVAYAKEKDVLVSNIPTYGTAAVAQFATALLLEVCHHIGAHSEAVKEGKWQDNADWCFWNYPLVELAGKTLGIIGFGRIGQSFARVAQALGMNVLVNDVYELDELKSDTLHYTALDELLEKSDVISLHCPLTPENTGMINQENIAKMKKGVIIINTSRGPLVNEADLAAALDAGRVGWAAVDVVSTEPIRAENPLLRAKNVIITPHIAWAPKESRERLMEIAAENLRQYLAGNPVNIVNQ</sequence>
<dbReference type="PROSITE" id="PS00671">
    <property type="entry name" value="D_2_HYDROXYACID_DH_3"/>
    <property type="match status" value="1"/>
</dbReference>
<evidence type="ECO:0000259" key="5">
    <source>
        <dbReference type="Pfam" id="PF00389"/>
    </source>
</evidence>
<dbReference type="Pfam" id="PF02826">
    <property type="entry name" value="2-Hacid_dh_C"/>
    <property type="match status" value="1"/>
</dbReference>
<reference evidence="7 8" key="1">
    <citation type="submission" date="2020-08" db="EMBL/GenBank/DDBJ databases">
        <title>Genome public.</title>
        <authorList>
            <person name="Liu C."/>
            <person name="Sun Q."/>
        </authorList>
    </citation>
    <scope>NUCLEOTIDE SEQUENCE [LARGE SCALE GENOMIC DNA]</scope>
    <source>
        <strain evidence="7 8">NSJ-35</strain>
    </source>
</reference>
<name>A0ABR7EGB6_9FIRM</name>
<organism evidence="7 8">
    <name type="scientific">Christensenella tenuis</name>
    <dbReference type="NCBI Taxonomy" id="2763033"/>
    <lineage>
        <taxon>Bacteria</taxon>
        <taxon>Bacillati</taxon>
        <taxon>Bacillota</taxon>
        <taxon>Clostridia</taxon>
        <taxon>Christensenellales</taxon>
        <taxon>Christensenellaceae</taxon>
        <taxon>Christensenella</taxon>
    </lineage>
</organism>
<dbReference type="EMBL" id="JACOON010000004">
    <property type="protein sequence ID" value="MBC5648223.1"/>
    <property type="molecule type" value="Genomic_DNA"/>
</dbReference>
<dbReference type="PANTHER" id="PTHR43761">
    <property type="entry name" value="D-ISOMER SPECIFIC 2-HYDROXYACID DEHYDROGENASE FAMILY PROTEIN (AFU_ORTHOLOGUE AFUA_1G13630)"/>
    <property type="match status" value="1"/>
</dbReference>
<comment type="caution">
    <text evidence="7">The sequence shown here is derived from an EMBL/GenBank/DDBJ whole genome shotgun (WGS) entry which is preliminary data.</text>
</comment>
<gene>
    <name evidence="7" type="ORF">H8S18_07725</name>
</gene>
<dbReference type="InterPro" id="IPR006139">
    <property type="entry name" value="D-isomer_2_OHA_DH_cat_dom"/>
</dbReference>
<dbReference type="RefSeq" id="WP_186857738.1">
    <property type="nucleotide sequence ID" value="NZ_JACOON010000004.1"/>
</dbReference>
<feature type="domain" description="D-isomer specific 2-hydroxyacid dehydrogenase catalytic" evidence="5">
    <location>
        <begin position="26"/>
        <end position="323"/>
    </location>
</feature>